<evidence type="ECO:0000256" key="2">
    <source>
        <dbReference type="SAM" id="MobiDB-lite"/>
    </source>
</evidence>
<sequence>MAHLLGSKACIDSLRADIDDLQNVIHEIIAKTGSIKCHSWKFPDKLATDVDMKELFNRYRYGKNEIDNQVTHIILFELIIDRLLLVMHGSWRFLYETQTKILPNTIDASSTTDQQTCLSVGLVVKKYWIKLIHIFTMLQQHESHHKRSNRTAVIQSKSTNNPEKHCQTIETSFGPCSSCTKLQQCLRDFGDSIINLCVTYNLPSSLAHHRCSTTTVPEWLSSDDIIHWFESQSKDFDSLSKHLEYLQNTLNKTKNDLDLNEKHFKQQIETNRHLQQLINENKQSKKILQESYEKKIIELKKEYDQDKSNLNEQIKLLTTQKINLEQQFNDLNNECISNREQIEKFEPTKSELKILTENQIKSNDLIKTLEQDRIRSETELNVIKRDLEERNHELQKERIRIENMIRQEEHHQSKHKILTKSHEELSDECESLKKQVMEITIERDELQKSLKLIEKQNQASSNILMETNNHVLQEVASLKTNIEQIHQQINEREQILSKYSDINEHNQTILASDNLIHDMQNQMQTNELRIDLLRKQNDSLKSSLGNCLLKNNSNNLSKITQESRDSTRHEESHRQDSLRNEIVTSKPKRTPLFLLDSEIDEQQQAFTETRPITTTNTLPNYTNSRWIHSESIVNIETLSQQHPSSRTIGSTRIQSTNLGTIIESRPPPTTRSSRIIPSSSDHNIATNKGRSATSNRPSTTDHSRRDSLPTKSSRNISSAKTHSLALNIIHRCTNCNQTYDDKRNYDIHKLYCRT</sequence>
<evidence type="ECO:0000313" key="4">
    <source>
        <dbReference type="EMBL" id="CAF1001805.1"/>
    </source>
</evidence>
<comment type="caution">
    <text evidence="3">The sequence shown here is derived from an EMBL/GenBank/DDBJ whole genome shotgun (WGS) entry which is preliminary data.</text>
</comment>
<gene>
    <name evidence="3" type="ORF">BJG266_LOCUS10523</name>
    <name evidence="4" type="ORF">QVE165_LOCUS14976</name>
</gene>
<feature type="compositionally biased region" description="Low complexity" evidence="2">
    <location>
        <begin position="670"/>
        <end position="680"/>
    </location>
</feature>
<name>A0A813ZPI4_9BILA</name>
<dbReference type="PANTHER" id="PTHR43696:SF9">
    <property type="entry name" value="COILED-COIL DOMAIN-CONTAINING PROTEIN 157"/>
    <property type="match status" value="1"/>
</dbReference>
<feature type="coiled-coil region" evidence="1">
    <location>
        <begin position="366"/>
        <end position="488"/>
    </location>
</feature>
<feature type="compositionally biased region" description="Basic and acidic residues" evidence="2">
    <location>
        <begin position="561"/>
        <end position="579"/>
    </location>
</feature>
<feature type="region of interest" description="Disordered" evidence="2">
    <location>
        <begin position="660"/>
        <end position="719"/>
    </location>
</feature>
<reference evidence="3" key="1">
    <citation type="submission" date="2021-02" db="EMBL/GenBank/DDBJ databases">
        <authorList>
            <person name="Nowell W R."/>
        </authorList>
    </citation>
    <scope>NUCLEOTIDE SEQUENCE</scope>
</reference>
<proteinExistence type="predicted"/>
<feature type="compositionally biased region" description="Basic and acidic residues" evidence="2">
    <location>
        <begin position="699"/>
        <end position="708"/>
    </location>
</feature>
<keyword evidence="5" id="KW-1185">Reference proteome</keyword>
<feature type="compositionally biased region" description="Polar residues" evidence="2">
    <location>
        <begin position="709"/>
        <end position="719"/>
    </location>
</feature>
<dbReference type="Proteomes" id="UP000663877">
    <property type="component" value="Unassembled WGS sequence"/>
</dbReference>
<evidence type="ECO:0000313" key="5">
    <source>
        <dbReference type="Proteomes" id="UP000663832"/>
    </source>
</evidence>
<evidence type="ECO:0000313" key="3">
    <source>
        <dbReference type="EMBL" id="CAF0901980.1"/>
    </source>
</evidence>
<keyword evidence="1" id="KW-0175">Coiled coil</keyword>
<protein>
    <submittedName>
        <fullName evidence="3">Uncharacterized protein</fullName>
    </submittedName>
</protein>
<evidence type="ECO:0000256" key="1">
    <source>
        <dbReference type="SAM" id="Coils"/>
    </source>
</evidence>
<organism evidence="3 6">
    <name type="scientific">Adineta steineri</name>
    <dbReference type="NCBI Taxonomy" id="433720"/>
    <lineage>
        <taxon>Eukaryota</taxon>
        <taxon>Metazoa</taxon>
        <taxon>Spiralia</taxon>
        <taxon>Gnathifera</taxon>
        <taxon>Rotifera</taxon>
        <taxon>Eurotatoria</taxon>
        <taxon>Bdelloidea</taxon>
        <taxon>Adinetida</taxon>
        <taxon>Adinetidae</taxon>
        <taxon>Adineta</taxon>
    </lineage>
</organism>
<accession>A0A813ZPI4</accession>
<dbReference type="PANTHER" id="PTHR43696">
    <property type="entry name" value="COILED-COIL DOMAIN-CONTAINING PROTEIN 157"/>
    <property type="match status" value="1"/>
</dbReference>
<dbReference type="Proteomes" id="UP000663832">
    <property type="component" value="Unassembled WGS sequence"/>
</dbReference>
<dbReference type="EMBL" id="CAJNOI010000037">
    <property type="protein sequence ID" value="CAF0901980.1"/>
    <property type="molecule type" value="Genomic_DNA"/>
</dbReference>
<feature type="compositionally biased region" description="Polar residues" evidence="2">
    <location>
        <begin position="681"/>
        <end position="698"/>
    </location>
</feature>
<feature type="coiled-coil region" evidence="1">
    <location>
        <begin position="274"/>
        <end position="341"/>
    </location>
</feature>
<dbReference type="OrthoDB" id="10051906at2759"/>
<dbReference type="AlphaFoldDB" id="A0A813ZPI4"/>
<dbReference type="InterPro" id="IPR029681">
    <property type="entry name" value="CCDC157"/>
</dbReference>
<feature type="region of interest" description="Disordered" evidence="2">
    <location>
        <begin position="551"/>
        <end position="579"/>
    </location>
</feature>
<dbReference type="EMBL" id="CAJNOM010000080">
    <property type="protein sequence ID" value="CAF1001805.1"/>
    <property type="molecule type" value="Genomic_DNA"/>
</dbReference>
<evidence type="ECO:0000313" key="6">
    <source>
        <dbReference type="Proteomes" id="UP000663877"/>
    </source>
</evidence>